<reference evidence="6" key="1">
    <citation type="journal article" date="2019" name="Int. J. Syst. Evol. Microbiol.">
        <title>The Global Catalogue of Microorganisms (GCM) 10K type strain sequencing project: providing services to taxonomists for standard genome sequencing and annotation.</title>
        <authorList>
            <consortium name="The Broad Institute Genomics Platform"/>
            <consortium name="The Broad Institute Genome Sequencing Center for Infectious Disease"/>
            <person name="Wu L."/>
            <person name="Ma J."/>
        </authorList>
    </citation>
    <scope>NUCLEOTIDE SEQUENCE [LARGE SCALE GENOMIC DNA]</scope>
    <source>
        <strain evidence="6">JCM 15614</strain>
    </source>
</reference>
<evidence type="ECO:0000313" key="6">
    <source>
        <dbReference type="Proteomes" id="UP001499924"/>
    </source>
</evidence>
<evidence type="ECO:0000259" key="4">
    <source>
        <dbReference type="Pfam" id="PF13193"/>
    </source>
</evidence>
<dbReference type="InterPro" id="IPR020845">
    <property type="entry name" value="AMP-binding_CS"/>
</dbReference>
<feature type="domain" description="AMP-binding enzyme C-terminal" evidence="4">
    <location>
        <begin position="462"/>
        <end position="538"/>
    </location>
</feature>
<dbReference type="EMBL" id="BAAAVV010000002">
    <property type="protein sequence ID" value="GAA3163314.1"/>
    <property type="molecule type" value="Genomic_DNA"/>
</dbReference>
<dbReference type="InterPro" id="IPR000873">
    <property type="entry name" value="AMP-dep_synth/lig_dom"/>
</dbReference>
<evidence type="ECO:0000256" key="2">
    <source>
        <dbReference type="ARBA" id="ARBA00022598"/>
    </source>
</evidence>
<evidence type="ECO:0000259" key="3">
    <source>
        <dbReference type="Pfam" id="PF00501"/>
    </source>
</evidence>
<comment type="similarity">
    <text evidence="1">Belongs to the ATP-dependent AMP-binding enzyme family.</text>
</comment>
<dbReference type="Pfam" id="PF13193">
    <property type="entry name" value="AMP-binding_C"/>
    <property type="match status" value="1"/>
</dbReference>
<feature type="domain" description="AMP-dependent synthetase/ligase" evidence="3">
    <location>
        <begin position="41"/>
        <end position="411"/>
    </location>
</feature>
<protein>
    <submittedName>
        <fullName evidence="5">(2,3-dihydroxybenzoyl)adenylate synthase</fullName>
    </submittedName>
</protein>
<dbReference type="Proteomes" id="UP001499924">
    <property type="component" value="Unassembled WGS sequence"/>
</dbReference>
<dbReference type="RefSeq" id="WP_344688012.1">
    <property type="nucleotide sequence ID" value="NZ_BAAAVV010000002.1"/>
</dbReference>
<dbReference type="PANTHER" id="PTHR43201">
    <property type="entry name" value="ACYL-COA SYNTHETASE"/>
    <property type="match status" value="1"/>
</dbReference>
<sequence>MSEAPRPTPIAEGTVPWPGDVAREYAERGWWQGRSLGAELWDAADRRPDAVAVVDGDLRLTYRSLVGRADAAASRLADLGLVRGDRIVVQLPNCWQFVVLTLACLRAGVVPVMALPAHRRHELAYLAEHSEAAAIAVPGELRGFDHQAMARELALELGLRHVLVVADEVRPGSVDLTALCAEPDDDVRPRWDGDQPGSREVAVFLLSGGTTGLPKLIARTHDDYAYNARASAELCGLDEDTVYLTALPASHNFPLACPGILGTLLTGGRVVMLGSPEPERAFAVVAAEGVTVTAAVPAVAQRWLAHADEHGADQLASLRLLQVGGARLADEVARRVRPVLGATLQQVFGMAEGLLNYTRLDDPDEVICSTQGRPMSPGDEVRIVDESDRDLPDGEPGALLTRGPYTPRGYYRAAEQNARAFTPDGWYRSGDVVRRRPDGNLVVEGRDKDMINRGGEKISAEEVENLVYRLPEVAQVAAVAMPDAELGERVALYVVLRPGASLTLDDVRTAMAAADVARYKWPERLEVVDELLTTKVGKIDKKALREDLAGRLG</sequence>
<dbReference type="Pfam" id="PF00501">
    <property type="entry name" value="AMP-binding"/>
    <property type="match status" value="1"/>
</dbReference>
<dbReference type="InterPro" id="IPR025110">
    <property type="entry name" value="AMP-bd_C"/>
</dbReference>
<dbReference type="InterPro" id="IPR045851">
    <property type="entry name" value="AMP-bd_C_sf"/>
</dbReference>
<gene>
    <name evidence="5" type="ORF">GCM10010531_14150</name>
</gene>
<dbReference type="Gene3D" id="3.40.50.980">
    <property type="match status" value="2"/>
</dbReference>
<dbReference type="Gene3D" id="3.30.300.30">
    <property type="match status" value="1"/>
</dbReference>
<keyword evidence="2" id="KW-0436">Ligase</keyword>
<accession>A0ABP6P104</accession>
<comment type="caution">
    <text evidence="5">The sequence shown here is derived from an EMBL/GenBank/DDBJ whole genome shotgun (WGS) entry which is preliminary data.</text>
</comment>
<proteinExistence type="inferred from homology"/>
<dbReference type="Gene3D" id="2.30.38.10">
    <property type="entry name" value="Luciferase, Domain 3"/>
    <property type="match status" value="1"/>
</dbReference>
<organism evidence="5 6">
    <name type="scientific">Blastococcus jejuensis</name>
    <dbReference type="NCBI Taxonomy" id="351224"/>
    <lineage>
        <taxon>Bacteria</taxon>
        <taxon>Bacillati</taxon>
        <taxon>Actinomycetota</taxon>
        <taxon>Actinomycetes</taxon>
        <taxon>Geodermatophilales</taxon>
        <taxon>Geodermatophilaceae</taxon>
        <taxon>Blastococcus</taxon>
    </lineage>
</organism>
<dbReference type="PANTHER" id="PTHR43201:SF5">
    <property type="entry name" value="MEDIUM-CHAIN ACYL-COA LIGASE ACSF2, MITOCHONDRIAL"/>
    <property type="match status" value="1"/>
</dbReference>
<dbReference type="CDD" id="cd05920">
    <property type="entry name" value="23DHB-AMP_lg"/>
    <property type="match status" value="1"/>
</dbReference>
<evidence type="ECO:0000313" key="5">
    <source>
        <dbReference type="EMBL" id="GAA3163314.1"/>
    </source>
</evidence>
<name>A0ABP6P104_9ACTN</name>
<dbReference type="SUPFAM" id="SSF56801">
    <property type="entry name" value="Acetyl-CoA synthetase-like"/>
    <property type="match status" value="1"/>
</dbReference>
<dbReference type="PROSITE" id="PS00455">
    <property type="entry name" value="AMP_BINDING"/>
    <property type="match status" value="1"/>
</dbReference>
<evidence type="ECO:0000256" key="1">
    <source>
        <dbReference type="ARBA" id="ARBA00006432"/>
    </source>
</evidence>
<keyword evidence="6" id="KW-1185">Reference proteome</keyword>